<sequence>MGLRSARGGVLGSCGTDPSLAIAQGIGGIGATALSGLDESESLRRGILGPAQQFSNLGEKSNAVAAFPAQTTGLQDESNVWCGVLHSGVGAFLPSWLKWPGGPPLHLADSALCGSSHPCQLESEQKPIIISPRKEQLGCSPPPLEQAGTYHAFPVPEIPPVPSLSVVTSRYLFGAALLAAPFTCEPNEHANLSSFRSPFLARDVHESSREEEQLLPGDGLHKDLLKAPCWMPPVEQLGLRHPPPREMPWGSSGSRCLASTQNAAGPCCDFGNGEGFAIEESVGSADHGIPHRVPRCPWGAAVCPHSLACHSAPRFVVHVDLLLRFHSLGLLKIKPKPCADLWGWESPCQILRQPPCRGSALLGSPHLVELFAVAAPRRFGSLLLQITEIPSDTLGEQCLIAVLSLPSFSLPGAHCLRIQGRCQRNFSAFPERAAEQAPPKHVVSVESICPGTLRCNLEAAPRDWQRLEQIKVSLSEGLGSASQMLELPPSVCSSGTRWSLVAGGGPWQICGSAGAVQSFGKMNSSL</sequence>
<dbReference type="Proteomes" id="UP000296049">
    <property type="component" value="Unassembled WGS sequence"/>
</dbReference>
<evidence type="ECO:0000313" key="1">
    <source>
        <dbReference type="EMBL" id="EOA95252.1"/>
    </source>
</evidence>
<keyword evidence="2" id="KW-1185">Reference proteome</keyword>
<accession>R0L4Q6</accession>
<dbReference type="EMBL" id="KB744349">
    <property type="protein sequence ID" value="EOA95252.1"/>
    <property type="molecule type" value="Genomic_DNA"/>
</dbReference>
<proteinExistence type="predicted"/>
<reference evidence="2" key="1">
    <citation type="journal article" date="2013" name="Nat. Genet.">
        <title>The duck genome and transcriptome provide insight into an avian influenza virus reservoir species.</title>
        <authorList>
            <person name="Huang Y."/>
            <person name="Li Y."/>
            <person name="Burt D.W."/>
            <person name="Chen H."/>
            <person name="Zhang Y."/>
            <person name="Qian W."/>
            <person name="Kim H."/>
            <person name="Gan S."/>
            <person name="Zhao Y."/>
            <person name="Li J."/>
            <person name="Yi K."/>
            <person name="Feng H."/>
            <person name="Zhu P."/>
            <person name="Li B."/>
            <person name="Liu Q."/>
            <person name="Fairley S."/>
            <person name="Magor K.E."/>
            <person name="Du Z."/>
            <person name="Hu X."/>
            <person name="Goodman L."/>
            <person name="Tafer H."/>
            <person name="Vignal A."/>
            <person name="Lee T."/>
            <person name="Kim K.W."/>
            <person name="Sheng Z."/>
            <person name="An Y."/>
            <person name="Searle S."/>
            <person name="Herrero J."/>
            <person name="Groenen M.A."/>
            <person name="Crooijmans R.P."/>
            <person name="Faraut T."/>
            <person name="Cai Q."/>
            <person name="Webster R.G."/>
            <person name="Aldridge J.R."/>
            <person name="Warren W.C."/>
            <person name="Bartschat S."/>
            <person name="Kehr S."/>
            <person name="Marz M."/>
            <person name="Stadler P.F."/>
            <person name="Smith J."/>
            <person name="Kraus R.H."/>
            <person name="Zhao Y."/>
            <person name="Ren L."/>
            <person name="Fei J."/>
            <person name="Morisson M."/>
            <person name="Kaiser P."/>
            <person name="Griffin D.K."/>
            <person name="Rao M."/>
            <person name="Pitel F."/>
            <person name="Wang J."/>
            <person name="Li N."/>
        </authorList>
    </citation>
    <scope>NUCLEOTIDE SEQUENCE [LARGE SCALE GENOMIC DNA]</scope>
</reference>
<name>R0L4Q6_ANAPL</name>
<dbReference type="AlphaFoldDB" id="R0L4Q6"/>
<organism evidence="1 2">
    <name type="scientific">Anas platyrhynchos</name>
    <name type="common">Mallard</name>
    <name type="synonym">Anas boschas</name>
    <dbReference type="NCBI Taxonomy" id="8839"/>
    <lineage>
        <taxon>Eukaryota</taxon>
        <taxon>Metazoa</taxon>
        <taxon>Chordata</taxon>
        <taxon>Craniata</taxon>
        <taxon>Vertebrata</taxon>
        <taxon>Euteleostomi</taxon>
        <taxon>Archelosauria</taxon>
        <taxon>Archosauria</taxon>
        <taxon>Dinosauria</taxon>
        <taxon>Saurischia</taxon>
        <taxon>Theropoda</taxon>
        <taxon>Coelurosauria</taxon>
        <taxon>Aves</taxon>
        <taxon>Neognathae</taxon>
        <taxon>Galloanserae</taxon>
        <taxon>Anseriformes</taxon>
        <taxon>Anatidae</taxon>
        <taxon>Anatinae</taxon>
        <taxon>Anas</taxon>
    </lineage>
</organism>
<evidence type="ECO:0000313" key="2">
    <source>
        <dbReference type="Proteomes" id="UP000296049"/>
    </source>
</evidence>
<protein>
    <submittedName>
        <fullName evidence="1">Uncharacterized protein</fullName>
    </submittedName>
</protein>
<gene>
    <name evidence="1" type="ORF">Anapl_10591</name>
</gene>